<reference evidence="1" key="1">
    <citation type="submission" date="2022-07" db="EMBL/GenBank/DDBJ databases">
        <title>Genome sequencing of Photobacterium atrarenae GJH2-4.</title>
        <authorList>
            <person name="Park S.-J."/>
        </authorList>
    </citation>
    <scope>NUCLEOTIDE SEQUENCE</scope>
    <source>
        <strain evidence="1">GJH2-4</strain>
    </source>
</reference>
<gene>
    <name evidence="1" type="ORF">NNL38_12905</name>
</gene>
<dbReference type="RefSeq" id="WP_255388436.1">
    <property type="nucleotide sequence ID" value="NZ_CP101508.1"/>
</dbReference>
<sequence length="68" mass="7869">MYKGHWYDVMGKERMDIKAITLDFENLNSAVEEALSILPETSLIVLNQRLGWGLIAIEDTKRMLICRD</sequence>
<dbReference type="Proteomes" id="UP001057998">
    <property type="component" value="Chromosome 1"/>
</dbReference>
<protein>
    <submittedName>
        <fullName evidence="1">Uncharacterized protein</fullName>
    </submittedName>
</protein>
<accession>A0ABY5GF43</accession>
<proteinExistence type="predicted"/>
<organism evidence="1 2">
    <name type="scientific">Photobacterium atrarenae</name>
    <dbReference type="NCBI Taxonomy" id="865757"/>
    <lineage>
        <taxon>Bacteria</taxon>
        <taxon>Pseudomonadati</taxon>
        <taxon>Pseudomonadota</taxon>
        <taxon>Gammaproteobacteria</taxon>
        <taxon>Vibrionales</taxon>
        <taxon>Vibrionaceae</taxon>
        <taxon>Photobacterium</taxon>
    </lineage>
</organism>
<keyword evidence="2" id="KW-1185">Reference proteome</keyword>
<dbReference type="EMBL" id="CP101508">
    <property type="protein sequence ID" value="UTV27222.1"/>
    <property type="molecule type" value="Genomic_DNA"/>
</dbReference>
<name>A0ABY5GF43_9GAMM</name>
<evidence type="ECO:0000313" key="1">
    <source>
        <dbReference type="EMBL" id="UTV27222.1"/>
    </source>
</evidence>
<evidence type="ECO:0000313" key="2">
    <source>
        <dbReference type="Proteomes" id="UP001057998"/>
    </source>
</evidence>